<dbReference type="GO" id="GO:0015267">
    <property type="term" value="F:channel activity"/>
    <property type="evidence" value="ECO:0007669"/>
    <property type="project" value="InterPro"/>
</dbReference>
<feature type="transmembrane region" description="Helical" evidence="7">
    <location>
        <begin position="12"/>
        <end position="33"/>
    </location>
</feature>
<evidence type="ECO:0000256" key="7">
    <source>
        <dbReference type="SAM" id="Phobius"/>
    </source>
</evidence>
<keyword evidence="2 6" id="KW-0813">Transport</keyword>
<dbReference type="PRINTS" id="PR00783">
    <property type="entry name" value="MINTRINSICP"/>
</dbReference>
<dbReference type="Gene3D" id="1.20.1080.10">
    <property type="entry name" value="Glycerol uptake facilitator protein"/>
    <property type="match status" value="1"/>
</dbReference>
<dbReference type="PANTHER" id="PTHR45724">
    <property type="entry name" value="AQUAPORIN NIP2-1"/>
    <property type="match status" value="1"/>
</dbReference>
<dbReference type="PROSITE" id="PS51257">
    <property type="entry name" value="PROKAR_LIPOPROTEIN"/>
    <property type="match status" value="1"/>
</dbReference>
<dbReference type="EMBL" id="FNUS01000001">
    <property type="protein sequence ID" value="SEF57544.1"/>
    <property type="molecule type" value="Genomic_DNA"/>
</dbReference>
<evidence type="ECO:0000256" key="6">
    <source>
        <dbReference type="RuleBase" id="RU000477"/>
    </source>
</evidence>
<evidence type="ECO:0000256" key="2">
    <source>
        <dbReference type="ARBA" id="ARBA00022448"/>
    </source>
</evidence>
<dbReference type="InterPro" id="IPR023271">
    <property type="entry name" value="Aquaporin-like"/>
</dbReference>
<keyword evidence="9" id="KW-1185">Reference proteome</keyword>
<evidence type="ECO:0000313" key="8">
    <source>
        <dbReference type="EMBL" id="SEF57544.1"/>
    </source>
</evidence>
<keyword evidence="4 7" id="KW-1133">Transmembrane helix</keyword>
<dbReference type="Proteomes" id="UP000236738">
    <property type="component" value="Unassembled WGS sequence"/>
</dbReference>
<comment type="subcellular location">
    <subcellularLocation>
        <location evidence="1">Membrane</location>
        <topology evidence="1">Multi-pass membrane protein</topology>
    </subcellularLocation>
</comment>
<evidence type="ECO:0000256" key="1">
    <source>
        <dbReference type="ARBA" id="ARBA00004141"/>
    </source>
</evidence>
<dbReference type="InterPro" id="IPR034294">
    <property type="entry name" value="Aquaporin_transptr"/>
</dbReference>
<gene>
    <name evidence="8" type="ORF">SAMN05421847_0359</name>
</gene>
<feature type="transmembrane region" description="Helical" evidence="7">
    <location>
        <begin position="213"/>
        <end position="234"/>
    </location>
</feature>
<keyword evidence="3 6" id="KW-0812">Transmembrane</keyword>
<accession>A0A1H5T474</accession>
<dbReference type="RefSeq" id="WP_103912397.1">
    <property type="nucleotide sequence ID" value="NZ_FNUS01000001.1"/>
</dbReference>
<name>A0A1H5T474_9FLAO</name>
<dbReference type="OrthoDB" id="9807293at2"/>
<feature type="transmembrane region" description="Helical" evidence="7">
    <location>
        <begin position="53"/>
        <end position="78"/>
    </location>
</feature>
<proteinExistence type="inferred from homology"/>
<reference evidence="9" key="1">
    <citation type="submission" date="2016-10" db="EMBL/GenBank/DDBJ databases">
        <authorList>
            <person name="Varghese N."/>
            <person name="Submissions S."/>
        </authorList>
    </citation>
    <scope>NUCLEOTIDE SEQUENCE [LARGE SCALE GENOMIC DNA]</scope>
    <source>
        <strain evidence="9">DSM 21580</strain>
    </source>
</reference>
<comment type="similarity">
    <text evidence="6">Belongs to the MIP/aquaporin (TC 1.A.8) family.</text>
</comment>
<feature type="transmembrane region" description="Helical" evidence="7">
    <location>
        <begin position="139"/>
        <end position="162"/>
    </location>
</feature>
<evidence type="ECO:0000256" key="3">
    <source>
        <dbReference type="ARBA" id="ARBA00022692"/>
    </source>
</evidence>
<feature type="transmembrane region" description="Helical" evidence="7">
    <location>
        <begin position="98"/>
        <end position="119"/>
    </location>
</feature>
<evidence type="ECO:0000256" key="4">
    <source>
        <dbReference type="ARBA" id="ARBA00022989"/>
    </source>
</evidence>
<protein>
    <submittedName>
        <fullName evidence="8">Aquaporin Z</fullName>
    </submittedName>
</protein>
<dbReference type="Pfam" id="PF00230">
    <property type="entry name" value="MIP"/>
    <property type="match status" value="1"/>
</dbReference>
<sequence length="248" mass="27722">MLETLRKNYVLFLQEALGLFIFMISACFFDGFLEHKSTFIHLEIPNPHLRLAIMAIAMCLTALFIFLSPLTAPSGAFINPSVTIMRWRLGQISLENSIWYSIFQTIGGLSAVYLMGFLMGNILSSAPVNFVVTVPGKNIAIWEAVLSETLSAFFMITMVLFFSDIKKLKNTVPYLAAILVGVYVYITGPISGFGMNPARTLASAIPARIYTDFWIYMLCPTVGMLLSAELYLFVKKKKPVVDWKLDGK</sequence>
<dbReference type="SUPFAM" id="SSF81338">
    <property type="entry name" value="Aquaporin-like"/>
    <property type="match status" value="1"/>
</dbReference>
<feature type="transmembrane region" description="Helical" evidence="7">
    <location>
        <begin position="174"/>
        <end position="193"/>
    </location>
</feature>
<evidence type="ECO:0000313" key="9">
    <source>
        <dbReference type="Proteomes" id="UP000236738"/>
    </source>
</evidence>
<dbReference type="PANTHER" id="PTHR45724:SF13">
    <property type="entry name" value="AQUAPORIN NIP1-1-RELATED"/>
    <property type="match status" value="1"/>
</dbReference>
<dbReference type="InterPro" id="IPR000425">
    <property type="entry name" value="MIP"/>
</dbReference>
<dbReference type="AlphaFoldDB" id="A0A1H5T474"/>
<keyword evidence="5 7" id="KW-0472">Membrane</keyword>
<organism evidence="8 9">
    <name type="scientific">Halpernia humi</name>
    <dbReference type="NCBI Taxonomy" id="493375"/>
    <lineage>
        <taxon>Bacteria</taxon>
        <taxon>Pseudomonadati</taxon>
        <taxon>Bacteroidota</taxon>
        <taxon>Flavobacteriia</taxon>
        <taxon>Flavobacteriales</taxon>
        <taxon>Weeksellaceae</taxon>
        <taxon>Chryseobacterium group</taxon>
        <taxon>Halpernia</taxon>
    </lineage>
</organism>
<evidence type="ECO:0000256" key="5">
    <source>
        <dbReference type="ARBA" id="ARBA00023136"/>
    </source>
</evidence>
<dbReference type="GO" id="GO:0016020">
    <property type="term" value="C:membrane"/>
    <property type="evidence" value="ECO:0007669"/>
    <property type="project" value="UniProtKB-SubCell"/>
</dbReference>